<dbReference type="CDD" id="cd09272">
    <property type="entry name" value="RNase_HI_RT_Ty1"/>
    <property type="match status" value="1"/>
</dbReference>
<dbReference type="Pfam" id="PF07727">
    <property type="entry name" value="RVT_2"/>
    <property type="match status" value="1"/>
</dbReference>
<proteinExistence type="predicted"/>
<evidence type="ECO:0000259" key="1">
    <source>
        <dbReference type="Pfam" id="PF07727"/>
    </source>
</evidence>
<name>A0AAV6U4M9_9ARAC</name>
<dbReference type="InterPro" id="IPR013103">
    <property type="entry name" value="RVT_2"/>
</dbReference>
<protein>
    <recommendedName>
        <fullName evidence="1">Reverse transcriptase Ty1/copia-type domain-containing protein</fullName>
    </recommendedName>
</protein>
<organism evidence="2 3">
    <name type="scientific">Oedothorax gibbosus</name>
    <dbReference type="NCBI Taxonomy" id="931172"/>
    <lineage>
        <taxon>Eukaryota</taxon>
        <taxon>Metazoa</taxon>
        <taxon>Ecdysozoa</taxon>
        <taxon>Arthropoda</taxon>
        <taxon>Chelicerata</taxon>
        <taxon>Arachnida</taxon>
        <taxon>Araneae</taxon>
        <taxon>Araneomorphae</taxon>
        <taxon>Entelegynae</taxon>
        <taxon>Araneoidea</taxon>
        <taxon>Linyphiidae</taxon>
        <taxon>Erigoninae</taxon>
        <taxon>Oedothorax</taxon>
    </lineage>
</organism>
<sequence>MKDLGSLHYCLGIEFSQVEGKLKMSQAKYIDDLLRKFNMEDSKTVTTPMDPSQKFTTEMCPKNEAERSEMEDIPYQSLIGSLMYLSVATRPDITHRVNFLSQFNNNPGKLHWQAAKRILRYLKLTRDQSIEFKKTGEPLTAFADANFASCTSDRRSFTGFICKHAGGAITWEARKQRTVALSTTEAEYMALSETSKEVVYLRRVF</sequence>
<dbReference type="EMBL" id="JAFNEN010000626">
    <property type="protein sequence ID" value="KAG8179457.1"/>
    <property type="molecule type" value="Genomic_DNA"/>
</dbReference>
<dbReference type="Proteomes" id="UP000827092">
    <property type="component" value="Unassembled WGS sequence"/>
</dbReference>
<dbReference type="PANTHER" id="PTHR11439">
    <property type="entry name" value="GAG-POL-RELATED RETROTRANSPOSON"/>
    <property type="match status" value="1"/>
</dbReference>
<dbReference type="AlphaFoldDB" id="A0AAV6U4M9"/>
<comment type="caution">
    <text evidence="2">The sequence shown here is derived from an EMBL/GenBank/DDBJ whole genome shotgun (WGS) entry which is preliminary data.</text>
</comment>
<gene>
    <name evidence="2" type="ORF">JTE90_006826</name>
</gene>
<evidence type="ECO:0000313" key="2">
    <source>
        <dbReference type="EMBL" id="KAG8179457.1"/>
    </source>
</evidence>
<feature type="domain" description="Reverse transcriptase Ty1/copia-type" evidence="1">
    <location>
        <begin position="1"/>
        <end position="50"/>
    </location>
</feature>
<evidence type="ECO:0000313" key="3">
    <source>
        <dbReference type="Proteomes" id="UP000827092"/>
    </source>
</evidence>
<reference evidence="2 3" key="1">
    <citation type="journal article" date="2022" name="Nat. Ecol. Evol.">
        <title>A masculinizing supergene underlies an exaggerated male reproductive morph in a spider.</title>
        <authorList>
            <person name="Hendrickx F."/>
            <person name="De Corte Z."/>
            <person name="Sonet G."/>
            <person name="Van Belleghem S.M."/>
            <person name="Kostlbacher S."/>
            <person name="Vangestel C."/>
        </authorList>
    </citation>
    <scope>NUCLEOTIDE SEQUENCE [LARGE SCALE GENOMIC DNA]</scope>
    <source>
        <strain evidence="2">W744_W776</strain>
    </source>
</reference>
<keyword evidence="3" id="KW-1185">Reference proteome</keyword>
<dbReference type="PANTHER" id="PTHR11439:SF483">
    <property type="entry name" value="PEPTIDE SYNTHASE GLIP-LIKE, PUTATIVE (AFU_ORTHOLOGUE AFUA_3G12920)-RELATED"/>
    <property type="match status" value="1"/>
</dbReference>
<accession>A0AAV6U4M9</accession>